<evidence type="ECO:0000256" key="1">
    <source>
        <dbReference type="SAM" id="SignalP"/>
    </source>
</evidence>
<reference evidence="2 3" key="1">
    <citation type="submission" date="2014-09" db="EMBL/GenBank/DDBJ databases">
        <title>Whole Genome Shotgun of Flavobacterium aquatile LMG 4008.</title>
        <authorList>
            <person name="Gale A.N."/>
            <person name="Pipes S.E."/>
            <person name="Newman J.D."/>
        </authorList>
    </citation>
    <scope>NUCLEOTIDE SEQUENCE [LARGE SCALE GENOMIC DNA]</scope>
    <source>
        <strain evidence="2 3">LMG 4008</strain>
    </source>
</reference>
<protein>
    <submittedName>
        <fullName evidence="2">Uncharacterized protein</fullName>
    </submittedName>
</protein>
<dbReference type="OrthoDB" id="1262738at2"/>
<organism evidence="2 3">
    <name type="scientific">Flavobacterium aquatile LMG 4008 = ATCC 11947</name>
    <dbReference type="NCBI Taxonomy" id="1453498"/>
    <lineage>
        <taxon>Bacteria</taxon>
        <taxon>Pseudomonadati</taxon>
        <taxon>Bacteroidota</taxon>
        <taxon>Flavobacteriia</taxon>
        <taxon>Flavobacteriales</taxon>
        <taxon>Flavobacteriaceae</taxon>
        <taxon>Flavobacterium</taxon>
    </lineage>
</organism>
<dbReference type="AlphaFoldDB" id="A0A095SVQ0"/>
<feature type="signal peptide" evidence="1">
    <location>
        <begin position="1"/>
        <end position="21"/>
    </location>
</feature>
<evidence type="ECO:0000313" key="2">
    <source>
        <dbReference type="EMBL" id="KGD68751.1"/>
    </source>
</evidence>
<dbReference type="Proteomes" id="UP000029554">
    <property type="component" value="Unassembled WGS sequence"/>
</dbReference>
<evidence type="ECO:0000313" key="3">
    <source>
        <dbReference type="Proteomes" id="UP000029554"/>
    </source>
</evidence>
<dbReference type="EMBL" id="JRHH01000002">
    <property type="protein sequence ID" value="KGD68751.1"/>
    <property type="molecule type" value="Genomic_DNA"/>
</dbReference>
<keyword evidence="3" id="KW-1185">Reference proteome</keyword>
<dbReference type="STRING" id="1453498.LG45_03650"/>
<name>A0A095SVQ0_9FLAO</name>
<sequence>MKNLSKYVSLFLVMISVSVFAQPTTSNGSIREAATKGKADFLRILSDNKDFNFGLNASDLDGTETGNPIEEFTANFNSLLSSQAQNLGSISTRNERFVVPLTKGSTVVTTVSVASNGRETKAVEFVNQQYTSELNQLPRTVKASDFKGLRIVHVPNLDAVLYISDDKCYTSYNGRSVSEATNVSELVSQLQIDAREFQAKYGEQLKRGKLVR</sequence>
<gene>
    <name evidence="2" type="ORF">LG45_03650</name>
</gene>
<proteinExistence type="predicted"/>
<comment type="caution">
    <text evidence="2">The sequence shown here is derived from an EMBL/GenBank/DDBJ whole genome shotgun (WGS) entry which is preliminary data.</text>
</comment>
<feature type="chain" id="PRO_5001909642" evidence="1">
    <location>
        <begin position="22"/>
        <end position="212"/>
    </location>
</feature>
<accession>A0A095SVQ0</accession>
<dbReference type="RefSeq" id="WP_035124484.1">
    <property type="nucleotide sequence ID" value="NZ_JRHH01000002.1"/>
</dbReference>
<keyword evidence="1" id="KW-0732">Signal</keyword>